<dbReference type="InterPro" id="IPR015422">
    <property type="entry name" value="PyrdxlP-dep_Trfase_small"/>
</dbReference>
<name>A0A437SWH5_9LACO</name>
<protein>
    <submittedName>
        <fullName evidence="4">Cysteine desulfurase</fullName>
    </submittedName>
</protein>
<dbReference type="InterPro" id="IPR016454">
    <property type="entry name" value="Cysteine_dSase"/>
</dbReference>
<dbReference type="RefSeq" id="WP_127796201.1">
    <property type="nucleotide sequence ID" value="NZ_ML136875.1"/>
</dbReference>
<dbReference type="EMBL" id="RXIA01000006">
    <property type="protein sequence ID" value="RVU71285.1"/>
    <property type="molecule type" value="Genomic_DNA"/>
</dbReference>
<dbReference type="Pfam" id="PF00266">
    <property type="entry name" value="Aminotran_5"/>
    <property type="match status" value="1"/>
</dbReference>
<dbReference type="InterPro" id="IPR000192">
    <property type="entry name" value="Aminotrans_V_dom"/>
</dbReference>
<dbReference type="PIRSF" id="PIRSF005572">
    <property type="entry name" value="NifS"/>
    <property type="match status" value="1"/>
</dbReference>
<dbReference type="AlphaFoldDB" id="A0A437SWH5"/>
<gene>
    <name evidence="4" type="ORF">EJK17_03590</name>
</gene>
<dbReference type="Gene3D" id="3.90.1150.10">
    <property type="entry name" value="Aspartate Aminotransferase, domain 1"/>
    <property type="match status" value="1"/>
</dbReference>
<evidence type="ECO:0000259" key="3">
    <source>
        <dbReference type="Pfam" id="PF00266"/>
    </source>
</evidence>
<accession>A0A437SWH5</accession>
<comment type="caution">
    <text evidence="4">The sequence shown here is derived from an EMBL/GenBank/DDBJ whole genome shotgun (WGS) entry which is preliminary data.</text>
</comment>
<organism evidence="4 5">
    <name type="scientific">Lactobacillus xujianguonis</name>
    <dbReference type="NCBI Taxonomy" id="2495899"/>
    <lineage>
        <taxon>Bacteria</taxon>
        <taxon>Bacillati</taxon>
        <taxon>Bacillota</taxon>
        <taxon>Bacilli</taxon>
        <taxon>Lactobacillales</taxon>
        <taxon>Lactobacillaceae</taxon>
        <taxon>Lactobacillus</taxon>
    </lineage>
</organism>
<comment type="cofactor">
    <cofactor evidence="1">
        <name>pyridoxal 5'-phosphate</name>
        <dbReference type="ChEBI" id="CHEBI:597326"/>
    </cofactor>
</comment>
<dbReference type="InterPro" id="IPR015421">
    <property type="entry name" value="PyrdxlP-dep_Trfase_major"/>
</dbReference>
<dbReference type="SUPFAM" id="SSF53383">
    <property type="entry name" value="PLP-dependent transferases"/>
    <property type="match status" value="1"/>
</dbReference>
<dbReference type="GO" id="GO:0003824">
    <property type="term" value="F:catalytic activity"/>
    <property type="evidence" value="ECO:0007669"/>
    <property type="project" value="UniProtKB-ARBA"/>
</dbReference>
<feature type="domain" description="Aminotransferase class V" evidence="3">
    <location>
        <begin position="2"/>
        <end position="366"/>
    </location>
</feature>
<dbReference type="Proteomes" id="UP000288291">
    <property type="component" value="Unassembled WGS sequence"/>
</dbReference>
<dbReference type="InterPro" id="IPR015424">
    <property type="entry name" value="PyrdxlP-dep_Trfase"/>
</dbReference>
<keyword evidence="2" id="KW-0663">Pyridoxal phosphate</keyword>
<evidence type="ECO:0000256" key="1">
    <source>
        <dbReference type="ARBA" id="ARBA00001933"/>
    </source>
</evidence>
<evidence type="ECO:0000256" key="2">
    <source>
        <dbReference type="ARBA" id="ARBA00022898"/>
    </source>
</evidence>
<reference evidence="4 5" key="1">
    <citation type="submission" date="2018-12" db="EMBL/GenBank/DDBJ databases">
        <authorList>
            <person name="Meng J."/>
        </authorList>
    </citation>
    <scope>NUCLEOTIDE SEQUENCE [LARGE SCALE GENOMIC DNA]</scope>
    <source>
        <strain evidence="4 5">HT111-2</strain>
    </source>
</reference>
<dbReference type="Gene3D" id="1.10.260.50">
    <property type="match status" value="1"/>
</dbReference>
<proteinExistence type="predicted"/>
<sequence length="388" mass="42566">MIYFDNSATTKIDPSVLATYDKVATTIWGNPSSLHKMGDRAHQLLEASRKQIGDLLGVKPYEIFFTSGGTESNNTAIKGTAIQKREFGKHIITSSVEHASVASAFNSLENLGYRVTRLPVDKEGRVSVNDLRNAIDSDTTLVSIMGVNNEIGTIQPIDEISDLLENYPTIQFHVDNVQALGKNIWDKVFTPRVDLSSFSAHKFHAPRGIGILYKKVGKMLTPLHDGGGQEKGLRSGTENLPAIAGMAKAIRLLLDNEAEKAAREEAIKEKIINYLQDKPGIDIFSPANSGFAPHILCFALEGIRGETLVHTLEDQDIYTSTTSACASKTADEVSTLVAMRVNDKIATSAIRLSFDESNTLAEADEFIKVFDKIYKHFAKINHLGENDD</sequence>
<dbReference type="PANTHER" id="PTHR11601:SF50">
    <property type="entry name" value="CYSTEINE DESULFURASE ISCS 2-RELATED"/>
    <property type="match status" value="1"/>
</dbReference>
<dbReference type="Gene3D" id="3.40.640.10">
    <property type="entry name" value="Type I PLP-dependent aspartate aminotransferase-like (Major domain)"/>
    <property type="match status" value="1"/>
</dbReference>
<keyword evidence="5" id="KW-1185">Reference proteome</keyword>
<evidence type="ECO:0000313" key="4">
    <source>
        <dbReference type="EMBL" id="RVU71285.1"/>
    </source>
</evidence>
<evidence type="ECO:0000313" key="5">
    <source>
        <dbReference type="Proteomes" id="UP000288291"/>
    </source>
</evidence>
<dbReference type="PANTHER" id="PTHR11601">
    <property type="entry name" value="CYSTEINE DESULFURYLASE FAMILY MEMBER"/>
    <property type="match status" value="1"/>
</dbReference>